<dbReference type="Gene3D" id="2.80.10.50">
    <property type="match status" value="3"/>
</dbReference>
<protein>
    <recommendedName>
        <fullName evidence="2">Ricin B lectin domain-containing protein</fullName>
    </recommendedName>
</protein>
<evidence type="ECO:0000313" key="4">
    <source>
        <dbReference type="Proteomes" id="UP000823521"/>
    </source>
</evidence>
<keyword evidence="4" id="KW-1185">Reference proteome</keyword>
<dbReference type="PROSITE" id="PS50231">
    <property type="entry name" value="RICIN_B_LECTIN"/>
    <property type="match status" value="1"/>
</dbReference>
<dbReference type="CDD" id="cd00161">
    <property type="entry name" value="beta-trefoil_Ricin-like"/>
    <property type="match status" value="1"/>
</dbReference>
<gene>
    <name evidence="3" type="ORF">GSF22_13465</name>
</gene>
<sequence>MRRTTLLGTVLLTVAAGAVGLNPSPAAASVAITSPVNPNLVLQDEFQGFGTSLAWWSDVVGGWNEPTRTRLMDYLFSDSFTVDGQTVQGIDLGIVRYNAGASEPGVSYPVVDPHLPPRNGAWIDSLIQADGSYNWTVDANQRWVLAQAAQRGVGTFELFANSAPWFMTHSGHPAGRYSYNSWQGCSHSNLRSDQQDDFAAYLATVAQRFATVGVDGAGSPKVNFRTIEPFNEPSNGWWCWGNNQEGTYLTAGEQSAILTNLRSALTSRGMNTELAATDSNNYWLMVSEYDALSEAARNEVRQVNAHGYAGSDAAPIRDRVRARDMRFWQSEWGPADWGGYNITSELDAGLELATRVTNDLSYVGANGWLYWQAIEDSSRGSGPGYWGLIQAPMDGSAQTYDIQKQFYTLGQYSKFIKPGYKIIDAGNGKSVAAFDPVTRKLVLVTYNDTAENLPVNFDLSRFTTTGATAQVWRTSATENLAQLPSVTVGSTLAANVPANSVVSYVISNVDHNAAATTAEIVNDSAASYAGSWSDNGYSGGAIGAYGLWDQDEHSSQSTGATATYTFHGTKATLFSTLAPTSGRIGVSVDGGAETTVNLYNTVRLDGVHAWTSANLPAGRHTLRVRVLGQTGGAGGGVWGNVDRIVVEDSSWTQCATEGQTCAFTGTSEVRYGADGNEVRAVHTGGVSCTGAAFGHSTPGAERCWRRDVTNTQLVAQHSQQCVGVANSNPAAGGDVIQWPCTSTTDQRWALEKTANGYRLKPSHAPTMCLDVAGASGTDGADVVQWTCGTGANQEWDLTYVRDGYYQVSPNHVSGKCLDVAGAGWTGADIVQYGCNGYPNQLWKLGKA</sequence>
<evidence type="ECO:0000313" key="3">
    <source>
        <dbReference type="EMBL" id="MBO4207007.1"/>
    </source>
</evidence>
<dbReference type="SUPFAM" id="SSF51011">
    <property type="entry name" value="Glycosyl hydrolase domain"/>
    <property type="match status" value="1"/>
</dbReference>
<dbReference type="SUPFAM" id="SSF50370">
    <property type="entry name" value="Ricin B-like lectins"/>
    <property type="match status" value="1"/>
</dbReference>
<dbReference type="EMBL" id="WVUH01000097">
    <property type="protein sequence ID" value="MBO4207007.1"/>
    <property type="molecule type" value="Genomic_DNA"/>
</dbReference>
<dbReference type="InterPro" id="IPR039743">
    <property type="entry name" value="6GAL/EXGAL"/>
</dbReference>
<dbReference type="SUPFAM" id="SSF51445">
    <property type="entry name" value="(Trans)glycosidases"/>
    <property type="match status" value="1"/>
</dbReference>
<dbReference type="Gene3D" id="2.60.40.1180">
    <property type="entry name" value="Golgi alpha-mannosidase II"/>
    <property type="match status" value="1"/>
</dbReference>
<dbReference type="Gene3D" id="2.60.120.260">
    <property type="entry name" value="Galactose-binding domain-like"/>
    <property type="match status" value="1"/>
</dbReference>
<dbReference type="InterPro" id="IPR013780">
    <property type="entry name" value="Glyco_hydro_b"/>
</dbReference>
<dbReference type="Proteomes" id="UP000823521">
    <property type="component" value="Unassembled WGS sequence"/>
</dbReference>
<dbReference type="SMART" id="SM00458">
    <property type="entry name" value="RICIN"/>
    <property type="match status" value="1"/>
</dbReference>
<dbReference type="PANTHER" id="PTHR42767:SF1">
    <property type="entry name" value="ENDO-BETA-1,6-GALACTANASE-LIKE DOMAIN-CONTAINING PROTEIN"/>
    <property type="match status" value="1"/>
</dbReference>
<dbReference type="InterPro" id="IPR017853">
    <property type="entry name" value="GH"/>
</dbReference>
<evidence type="ECO:0000259" key="2">
    <source>
        <dbReference type="SMART" id="SM00458"/>
    </source>
</evidence>
<dbReference type="InterPro" id="IPR035992">
    <property type="entry name" value="Ricin_B-like_lectins"/>
</dbReference>
<reference evidence="3 4" key="1">
    <citation type="submission" date="2019-12" db="EMBL/GenBank/DDBJ databases">
        <title>Whole genome sequencing of endophytic Actinobacterium Micromonospora sp. MPMI6T.</title>
        <authorList>
            <person name="Evv R."/>
            <person name="Podile A.R."/>
        </authorList>
    </citation>
    <scope>NUCLEOTIDE SEQUENCE [LARGE SCALE GENOMIC DNA]</scope>
    <source>
        <strain evidence="3 4">MPMI6</strain>
    </source>
</reference>
<feature type="signal peptide" evidence="1">
    <location>
        <begin position="1"/>
        <end position="28"/>
    </location>
</feature>
<dbReference type="Pfam" id="PF14587">
    <property type="entry name" value="Glyco_hydr_30_2"/>
    <property type="match status" value="1"/>
</dbReference>
<comment type="caution">
    <text evidence="3">The sequence shown here is derived from an EMBL/GenBank/DDBJ whole genome shotgun (WGS) entry which is preliminary data.</text>
</comment>
<feature type="domain" description="Ricin B lectin" evidence="2">
    <location>
        <begin position="706"/>
        <end position="845"/>
    </location>
</feature>
<dbReference type="InterPro" id="IPR000772">
    <property type="entry name" value="Ricin_B_lectin"/>
</dbReference>
<dbReference type="PANTHER" id="PTHR42767">
    <property type="entry name" value="ENDO-BETA-1,6-GALACTANASE"/>
    <property type="match status" value="1"/>
</dbReference>
<dbReference type="RefSeq" id="WP_208813906.1">
    <property type="nucleotide sequence ID" value="NZ_WVUH01000097.1"/>
</dbReference>
<evidence type="ECO:0000256" key="1">
    <source>
        <dbReference type="SAM" id="SignalP"/>
    </source>
</evidence>
<feature type="chain" id="PRO_5047329701" description="Ricin B lectin domain-containing protein" evidence="1">
    <location>
        <begin position="29"/>
        <end position="847"/>
    </location>
</feature>
<dbReference type="Gene3D" id="3.20.20.80">
    <property type="entry name" value="Glycosidases"/>
    <property type="match status" value="1"/>
</dbReference>
<dbReference type="Pfam" id="PF00652">
    <property type="entry name" value="Ricin_B_lectin"/>
    <property type="match status" value="1"/>
</dbReference>
<organism evidence="3 4">
    <name type="scientific">Micromonospora echinofusca</name>
    <dbReference type="NCBI Taxonomy" id="47858"/>
    <lineage>
        <taxon>Bacteria</taxon>
        <taxon>Bacillati</taxon>
        <taxon>Actinomycetota</taxon>
        <taxon>Actinomycetes</taxon>
        <taxon>Micromonosporales</taxon>
        <taxon>Micromonosporaceae</taxon>
        <taxon>Micromonospora</taxon>
    </lineage>
</organism>
<accession>A0ABS3VR74</accession>
<dbReference type="InterPro" id="IPR039514">
    <property type="entry name" value="6GAL-like"/>
</dbReference>
<proteinExistence type="predicted"/>
<keyword evidence="1" id="KW-0732">Signal</keyword>
<name>A0ABS3VR74_MICEH</name>